<dbReference type="RefSeq" id="WP_090557112.1">
    <property type="nucleotide sequence ID" value="NZ_FNRA01000006.1"/>
</dbReference>
<dbReference type="Proteomes" id="UP000198850">
    <property type="component" value="Unassembled WGS sequence"/>
</dbReference>
<name>A0A1H4EUI8_9SPHI</name>
<feature type="transmembrane region" description="Helical" evidence="1">
    <location>
        <begin position="149"/>
        <end position="172"/>
    </location>
</feature>
<dbReference type="AlphaFoldDB" id="A0A1H4EUI8"/>
<keyword evidence="1" id="KW-0812">Transmembrane</keyword>
<reference evidence="2 3" key="1">
    <citation type="submission" date="2016-10" db="EMBL/GenBank/DDBJ databases">
        <authorList>
            <person name="de Groot N.N."/>
        </authorList>
    </citation>
    <scope>NUCLEOTIDE SEQUENCE [LARGE SCALE GENOMIC DNA]</scope>
    <source>
        <strain evidence="2 3">DSM 19033</strain>
    </source>
</reference>
<sequence>MDNKFYDLDYIIDLNTKRAEEYSSAYQRVQEQLTNIIIIYSGISIYFIPVIQDNLRQEVKNIWLYVAFGLLILVFTMSSFYTIKLILPVKAPNLDFPAKFYNNIRNIYETANPELDHDEIDSMIKTSYVSELERAVEENYAIFHRKRSFYHNALTLGLVSLIPYLICTAFHLTKDDYKIKKIEIVNLKDIINLDKKQVMARNKYVTEINVTETISAAETHLPGLEKLGDVRIILSYPRYSSENSTRFSYDKNSFVSPEERWIKMEQAIIRAFKWIFSFFRKR</sequence>
<evidence type="ECO:0000313" key="3">
    <source>
        <dbReference type="Proteomes" id="UP000198850"/>
    </source>
</evidence>
<dbReference type="EMBL" id="FNRA01000006">
    <property type="protein sequence ID" value="SEA87922.1"/>
    <property type="molecule type" value="Genomic_DNA"/>
</dbReference>
<keyword evidence="3" id="KW-1185">Reference proteome</keyword>
<keyword evidence="1" id="KW-0472">Membrane</keyword>
<evidence type="ECO:0000256" key="1">
    <source>
        <dbReference type="SAM" id="Phobius"/>
    </source>
</evidence>
<protein>
    <submittedName>
        <fullName evidence="2">Uncharacterized protein</fullName>
    </submittedName>
</protein>
<accession>A0A1H4EUI8</accession>
<feature type="transmembrane region" description="Helical" evidence="1">
    <location>
        <begin position="63"/>
        <end position="83"/>
    </location>
</feature>
<dbReference type="OrthoDB" id="674736at2"/>
<feature type="transmembrane region" description="Helical" evidence="1">
    <location>
        <begin position="33"/>
        <end position="51"/>
    </location>
</feature>
<keyword evidence="1" id="KW-1133">Transmembrane helix</keyword>
<organism evidence="2 3">
    <name type="scientific">Pedobacter hartonius</name>
    <dbReference type="NCBI Taxonomy" id="425514"/>
    <lineage>
        <taxon>Bacteria</taxon>
        <taxon>Pseudomonadati</taxon>
        <taxon>Bacteroidota</taxon>
        <taxon>Sphingobacteriia</taxon>
        <taxon>Sphingobacteriales</taxon>
        <taxon>Sphingobacteriaceae</taxon>
        <taxon>Pedobacter</taxon>
    </lineage>
</organism>
<proteinExistence type="predicted"/>
<evidence type="ECO:0000313" key="2">
    <source>
        <dbReference type="EMBL" id="SEA87922.1"/>
    </source>
</evidence>
<gene>
    <name evidence="2" type="ORF">SAMN05443550_106125</name>
</gene>